<evidence type="ECO:0000313" key="5">
    <source>
        <dbReference type="Proteomes" id="UP000310687"/>
    </source>
</evidence>
<dbReference type="PROSITE" id="PS00678">
    <property type="entry name" value="WD_REPEATS_1"/>
    <property type="match status" value="1"/>
</dbReference>
<feature type="repeat" description="WD" evidence="3">
    <location>
        <begin position="11"/>
        <end position="51"/>
    </location>
</feature>
<dbReference type="InterPro" id="IPR015943">
    <property type="entry name" value="WD40/YVTN_repeat-like_dom_sf"/>
</dbReference>
<dbReference type="Pfam" id="PF00400">
    <property type="entry name" value="WD40"/>
    <property type="match status" value="3"/>
</dbReference>
<name>A0A4S8XJ21_AURPU</name>
<dbReference type="AlphaFoldDB" id="A0A4S8XJ21"/>
<organism evidence="4 5">
    <name type="scientific">Aureobasidium pullulans</name>
    <name type="common">Black yeast</name>
    <name type="synonym">Pullularia pullulans</name>
    <dbReference type="NCBI Taxonomy" id="5580"/>
    <lineage>
        <taxon>Eukaryota</taxon>
        <taxon>Fungi</taxon>
        <taxon>Dikarya</taxon>
        <taxon>Ascomycota</taxon>
        <taxon>Pezizomycotina</taxon>
        <taxon>Dothideomycetes</taxon>
        <taxon>Dothideomycetidae</taxon>
        <taxon>Dothideales</taxon>
        <taxon>Saccotheciaceae</taxon>
        <taxon>Aureobasidium</taxon>
    </lineage>
</organism>
<dbReference type="PROSITE" id="PS50082">
    <property type="entry name" value="WD_REPEATS_2"/>
    <property type="match status" value="3"/>
</dbReference>
<keyword evidence="2" id="KW-0677">Repeat</keyword>
<evidence type="ECO:0000256" key="2">
    <source>
        <dbReference type="ARBA" id="ARBA00022737"/>
    </source>
</evidence>
<dbReference type="PROSITE" id="PS50294">
    <property type="entry name" value="WD_REPEATS_REGION"/>
    <property type="match status" value="1"/>
</dbReference>
<feature type="repeat" description="WD" evidence="3">
    <location>
        <begin position="285"/>
        <end position="315"/>
    </location>
</feature>
<feature type="repeat" description="WD" evidence="3">
    <location>
        <begin position="52"/>
        <end position="93"/>
    </location>
</feature>
<dbReference type="Proteomes" id="UP000310687">
    <property type="component" value="Unassembled WGS sequence"/>
</dbReference>
<dbReference type="SMART" id="SM00320">
    <property type="entry name" value="WD40"/>
    <property type="match status" value="8"/>
</dbReference>
<dbReference type="PANTHER" id="PTHR19848:SF8">
    <property type="entry name" value="F-BOX AND WD REPEAT DOMAIN CONTAINING 7"/>
    <property type="match status" value="1"/>
</dbReference>
<dbReference type="InterPro" id="IPR019775">
    <property type="entry name" value="WD40_repeat_CS"/>
</dbReference>
<dbReference type="EMBL" id="QZAL01000118">
    <property type="protein sequence ID" value="THW37540.1"/>
    <property type="molecule type" value="Genomic_DNA"/>
</dbReference>
<evidence type="ECO:0000256" key="1">
    <source>
        <dbReference type="ARBA" id="ARBA00022574"/>
    </source>
</evidence>
<sequence length="369" mass="40826">MQASATLLHNLKAHTDEVAQLSFSPDGETLAAHDDSILILWDVKTESLLSKFEDAEDMLFGMAFSPDSQWIAAASGGGSARIWNARTGELKHMVDVDDERMLSLMFSPDGKVLATGSEVLRVWDVETGVLKHTLLAPGDHSLSFAAMYERQEYPGEISEVVFARGGQILVSVCPNTSTVCIWNTESWELQYTIRGHFACFSSDEQHLAVSSDTFTTTKIYDTSTWQLQSTLETHDQNQEIYPSIFSPDDKFVATYSGREIVLWNISSGKSIKTIIDLTRKLFAPAFSSDGKILISGAKKCGLRVWDVESGDNILMLEPEDGARDPWNSNWIRGGPPAFQVLFGDGGAKVAIAFPDGSVRIWNVRWDRST</sequence>
<dbReference type="CDD" id="cd00200">
    <property type="entry name" value="WD40"/>
    <property type="match status" value="1"/>
</dbReference>
<keyword evidence="1 3" id="KW-0853">WD repeat</keyword>
<dbReference type="Gene3D" id="2.130.10.10">
    <property type="entry name" value="YVTN repeat-like/Quinoprotein amine dehydrogenase"/>
    <property type="match status" value="2"/>
</dbReference>
<evidence type="ECO:0000313" key="4">
    <source>
        <dbReference type="EMBL" id="THW37540.1"/>
    </source>
</evidence>
<comment type="caution">
    <text evidence="4">The sequence shown here is derived from an EMBL/GenBank/DDBJ whole genome shotgun (WGS) entry which is preliminary data.</text>
</comment>
<protein>
    <submittedName>
        <fullName evidence="4">WD40 repeat-like protein</fullName>
    </submittedName>
</protein>
<accession>A0A4S8XJ21</accession>
<proteinExistence type="predicted"/>
<evidence type="ECO:0000256" key="3">
    <source>
        <dbReference type="PROSITE-ProRule" id="PRU00221"/>
    </source>
</evidence>
<dbReference type="PANTHER" id="PTHR19848">
    <property type="entry name" value="WD40 REPEAT PROTEIN"/>
    <property type="match status" value="1"/>
</dbReference>
<dbReference type="InterPro" id="IPR036322">
    <property type="entry name" value="WD40_repeat_dom_sf"/>
</dbReference>
<dbReference type="InterPro" id="IPR001680">
    <property type="entry name" value="WD40_rpt"/>
</dbReference>
<gene>
    <name evidence="4" type="ORF">D6D22_07167</name>
</gene>
<reference evidence="4 5" key="1">
    <citation type="submission" date="2018-10" db="EMBL/GenBank/DDBJ databases">
        <title>Fifty Aureobasidium pullulans genomes reveal a recombining polyextremotolerant generalist.</title>
        <authorList>
            <person name="Gostincar C."/>
            <person name="Turk M."/>
            <person name="Zajc J."/>
            <person name="Gunde-Cimerman N."/>
        </authorList>
    </citation>
    <scope>NUCLEOTIDE SEQUENCE [LARGE SCALE GENOMIC DNA]</scope>
    <source>
        <strain evidence="4 5">EXF-11013</strain>
    </source>
</reference>
<dbReference type="SUPFAM" id="SSF50978">
    <property type="entry name" value="WD40 repeat-like"/>
    <property type="match status" value="1"/>
</dbReference>